<dbReference type="KEGG" id="laq:GLA29479_2755"/>
<sequence length="58" mass="5785">MLATAAAIRCTVTAWQAAARMSAAERAESVAEPQEAGDAAAASMATAFTADDDAGEPN</sequence>
<feature type="compositionally biased region" description="Low complexity" evidence="1">
    <location>
        <begin position="30"/>
        <end position="49"/>
    </location>
</feature>
<name>A0A0S2FAF1_LYSAN</name>
<proteinExistence type="predicted"/>
<dbReference type="Proteomes" id="UP000060787">
    <property type="component" value="Chromosome"/>
</dbReference>
<feature type="region of interest" description="Disordered" evidence="1">
    <location>
        <begin position="25"/>
        <end position="58"/>
    </location>
</feature>
<dbReference type="RefSeq" id="WP_169795650.1">
    <property type="nucleotide sequence ID" value="NZ_CP011129.1"/>
</dbReference>
<accession>A0A0S2FAF1</accession>
<evidence type="ECO:0000313" key="3">
    <source>
        <dbReference type="Proteomes" id="UP000060787"/>
    </source>
</evidence>
<reference evidence="2 3" key="1">
    <citation type="journal article" date="2015" name="BMC Genomics">
        <title>Comparative genomics and metabolic profiling of the genus Lysobacter.</title>
        <authorList>
            <person name="de Bruijn I."/>
            <person name="Cheng X."/>
            <person name="de Jager V."/>
            <person name="Exposito R.G."/>
            <person name="Watrous J."/>
            <person name="Patel N."/>
            <person name="Postma J."/>
            <person name="Dorrestein P.C."/>
            <person name="Kobayashi D."/>
            <person name="Raaijmakers J.M."/>
        </authorList>
    </citation>
    <scope>NUCLEOTIDE SEQUENCE [LARGE SCALE GENOMIC DNA]</scope>
    <source>
        <strain evidence="2 3">76</strain>
    </source>
</reference>
<evidence type="ECO:0000256" key="1">
    <source>
        <dbReference type="SAM" id="MobiDB-lite"/>
    </source>
</evidence>
<dbReference type="KEGG" id="lab:LA76x_2379"/>
<dbReference type="PATRIC" id="fig|84531.7.peg.2700"/>
<dbReference type="EMBL" id="CP011129">
    <property type="protein sequence ID" value="ALN80510.1"/>
    <property type="molecule type" value="Genomic_DNA"/>
</dbReference>
<keyword evidence="3" id="KW-1185">Reference proteome</keyword>
<gene>
    <name evidence="2" type="ORF">LA76x_2379</name>
</gene>
<dbReference type="STRING" id="84531.LA76x_2379"/>
<evidence type="ECO:0000313" key="2">
    <source>
        <dbReference type="EMBL" id="ALN80510.1"/>
    </source>
</evidence>
<dbReference type="AlphaFoldDB" id="A0A0S2FAF1"/>
<organism evidence="2 3">
    <name type="scientific">Lysobacter antibioticus</name>
    <dbReference type="NCBI Taxonomy" id="84531"/>
    <lineage>
        <taxon>Bacteria</taxon>
        <taxon>Pseudomonadati</taxon>
        <taxon>Pseudomonadota</taxon>
        <taxon>Gammaproteobacteria</taxon>
        <taxon>Lysobacterales</taxon>
        <taxon>Lysobacteraceae</taxon>
        <taxon>Lysobacter</taxon>
    </lineage>
</organism>
<protein>
    <submittedName>
        <fullName evidence="2">Uncharacterized protein</fullName>
    </submittedName>
</protein>